<protein>
    <submittedName>
        <fullName evidence="1">Uncharacterized protein</fullName>
    </submittedName>
</protein>
<accession>A0A8D5FRQ4</accession>
<dbReference type="AlphaFoldDB" id="A0A8D5FRQ4"/>
<organism evidence="1 2">
    <name type="scientific">Desulfomarina profundi</name>
    <dbReference type="NCBI Taxonomy" id="2772557"/>
    <lineage>
        <taxon>Bacteria</taxon>
        <taxon>Pseudomonadati</taxon>
        <taxon>Thermodesulfobacteriota</taxon>
        <taxon>Desulfobulbia</taxon>
        <taxon>Desulfobulbales</taxon>
        <taxon>Desulfobulbaceae</taxon>
        <taxon>Desulfomarina</taxon>
    </lineage>
</organism>
<sequence>MKEYPYEENNAAALFRYTLTEELLKERMSLFRENCSAGSRLDTYICKTCLDEYLERHLSPATREKHPRRAKLVVDYFANGLSLALKLPQIHRAYIMERCPYFHFQIQDADSHQPKVSYPGRKLHLFNNHFDKRNLQGFTTDLHHIVNHFKQEAAMCRGAILPGFVENYPHSLETYLTGVFEQFSLATLLKERLSILMENEKITFFE</sequence>
<dbReference type="KEGG" id="dbk:DGMP_38270"/>
<name>A0A8D5FRQ4_9BACT</name>
<evidence type="ECO:0000313" key="2">
    <source>
        <dbReference type="Proteomes" id="UP000826725"/>
    </source>
</evidence>
<dbReference type="EMBL" id="AP024086">
    <property type="protein sequence ID" value="BCL63134.1"/>
    <property type="molecule type" value="Genomic_DNA"/>
</dbReference>
<reference evidence="1" key="1">
    <citation type="submission" date="2020-09" db="EMBL/GenBank/DDBJ databases">
        <title>Desulfogranum mesoprofundum gen. nov., sp. nov., a novel mesophilic, sulfate-reducing chemolithoautotroph isolated from a deep-sea hydrothermal vent chimney in the Suiyo Seamount.</title>
        <authorList>
            <person name="Hashimoto Y."/>
            <person name="Nakagawa S."/>
        </authorList>
    </citation>
    <scope>NUCLEOTIDE SEQUENCE</scope>
    <source>
        <strain evidence="1">KT2</strain>
    </source>
</reference>
<dbReference type="RefSeq" id="WP_228855419.1">
    <property type="nucleotide sequence ID" value="NZ_AP024086.1"/>
</dbReference>
<dbReference type="Proteomes" id="UP000826725">
    <property type="component" value="Chromosome"/>
</dbReference>
<keyword evidence="2" id="KW-1185">Reference proteome</keyword>
<evidence type="ECO:0000313" key="1">
    <source>
        <dbReference type="EMBL" id="BCL63134.1"/>
    </source>
</evidence>
<gene>
    <name evidence="1" type="ORF">DGMP_38270</name>
</gene>
<proteinExistence type="predicted"/>